<dbReference type="PROSITE" id="PS01218">
    <property type="entry name" value="TATC"/>
    <property type="match status" value="1"/>
</dbReference>
<gene>
    <name evidence="5 6" type="primary">tatC</name>
    <name evidence="6" type="ORF">JKL49_08405</name>
</gene>
<keyword evidence="2 5" id="KW-0812">Transmembrane</keyword>
<evidence type="ECO:0000256" key="1">
    <source>
        <dbReference type="ARBA" id="ARBA00004141"/>
    </source>
</evidence>
<evidence type="ECO:0000256" key="2">
    <source>
        <dbReference type="ARBA" id="ARBA00022692"/>
    </source>
</evidence>
<comment type="subunit">
    <text evidence="5">The Tat system comprises two distinct complexes: a TatABC complex, containing multiple copies of TatA, TatB and TatC subunits, and a separate TatA complex, containing only TatA subunits. Substrates initially bind to the TatABC complex, which probably triggers association of the separate TatA complex to form the active translocon.</text>
</comment>
<accession>A0A941CZ92</accession>
<reference evidence="6" key="1">
    <citation type="submission" date="2021-04" db="EMBL/GenBank/DDBJ databases">
        <title>Draft genome assembly of strain Phenylobacterium sp. 20VBR1 using MiniION and Illumina platforms.</title>
        <authorList>
            <person name="Thomas F.A."/>
            <person name="Krishnan K.P."/>
            <person name="Sinha R.K."/>
        </authorList>
    </citation>
    <scope>NUCLEOTIDE SEQUENCE</scope>
    <source>
        <strain evidence="6">20VBR1</strain>
    </source>
</reference>
<proteinExistence type="inferred from homology"/>
<dbReference type="AlphaFoldDB" id="A0A941CZ92"/>
<evidence type="ECO:0000256" key="3">
    <source>
        <dbReference type="ARBA" id="ARBA00022989"/>
    </source>
</evidence>
<comment type="subcellular location">
    <subcellularLocation>
        <location evidence="5">Cell membrane</location>
        <topology evidence="5">Multi-pass membrane protein</topology>
    </subcellularLocation>
    <subcellularLocation>
        <location evidence="1">Membrane</location>
        <topology evidence="1">Multi-pass membrane protein</topology>
    </subcellularLocation>
</comment>
<feature type="transmembrane region" description="Helical" evidence="5">
    <location>
        <begin position="138"/>
        <end position="159"/>
    </location>
</feature>
<feature type="transmembrane region" description="Helical" evidence="5">
    <location>
        <begin position="223"/>
        <end position="249"/>
    </location>
</feature>
<evidence type="ECO:0000256" key="5">
    <source>
        <dbReference type="HAMAP-Rule" id="MF_00902"/>
    </source>
</evidence>
<dbReference type="Pfam" id="PF00902">
    <property type="entry name" value="TatC"/>
    <property type="match status" value="1"/>
</dbReference>
<comment type="function">
    <text evidence="5">Part of the twin-arginine translocation (Tat) system that transports large folded proteins containing a characteristic twin-arginine motif in their signal peptide across membranes. Together with TatB, TatC is part of a receptor directly interacting with Tat signal peptides.</text>
</comment>
<feature type="transmembrane region" description="Helical" evidence="5">
    <location>
        <begin position="261"/>
        <end position="279"/>
    </location>
</feature>
<dbReference type="EMBL" id="JAGSGD010000001">
    <property type="protein sequence ID" value="MBR7619405.1"/>
    <property type="molecule type" value="Genomic_DNA"/>
</dbReference>
<dbReference type="PANTHER" id="PTHR30371:SF0">
    <property type="entry name" value="SEC-INDEPENDENT PROTEIN TRANSLOCASE PROTEIN TATC, CHLOROPLASTIC-RELATED"/>
    <property type="match status" value="1"/>
</dbReference>
<dbReference type="InterPro" id="IPR019820">
    <property type="entry name" value="Sec-indep_translocase_CS"/>
</dbReference>
<organism evidence="6 7">
    <name type="scientific">Phenylobacterium glaciei</name>
    <dbReference type="NCBI Taxonomy" id="2803784"/>
    <lineage>
        <taxon>Bacteria</taxon>
        <taxon>Pseudomonadati</taxon>
        <taxon>Pseudomonadota</taxon>
        <taxon>Alphaproteobacteria</taxon>
        <taxon>Caulobacterales</taxon>
        <taxon>Caulobacteraceae</taxon>
        <taxon>Phenylobacterium</taxon>
    </lineage>
</organism>
<dbReference type="PANTHER" id="PTHR30371">
    <property type="entry name" value="SEC-INDEPENDENT PROTEIN TRANSLOCASE PROTEIN TATC"/>
    <property type="match status" value="1"/>
</dbReference>
<keyword evidence="5" id="KW-0813">Transport</keyword>
<comment type="caution">
    <text evidence="6">The sequence shown here is derived from an EMBL/GenBank/DDBJ whole genome shotgun (WGS) entry which is preliminary data.</text>
</comment>
<dbReference type="GO" id="GO:0043953">
    <property type="term" value="P:protein transport by the Tat complex"/>
    <property type="evidence" value="ECO:0007669"/>
    <property type="project" value="UniProtKB-UniRule"/>
</dbReference>
<comment type="similarity">
    <text evidence="5">Belongs to the TatC family.</text>
</comment>
<dbReference type="RefSeq" id="WP_215339760.1">
    <property type="nucleotide sequence ID" value="NZ_JAGSGD010000001.1"/>
</dbReference>
<dbReference type="GO" id="GO:0009977">
    <property type="term" value="F:proton motive force dependent protein transmembrane transporter activity"/>
    <property type="evidence" value="ECO:0007669"/>
    <property type="project" value="TreeGrafter"/>
</dbReference>
<evidence type="ECO:0000313" key="7">
    <source>
        <dbReference type="Proteomes" id="UP000622580"/>
    </source>
</evidence>
<dbReference type="InterPro" id="IPR002033">
    <property type="entry name" value="TatC"/>
</dbReference>
<evidence type="ECO:0000313" key="6">
    <source>
        <dbReference type="EMBL" id="MBR7619405.1"/>
    </source>
</evidence>
<sequence>MSDVDDEIEASRAPLLDHLVELRSRLIVCVGALAIGFAVCFAFSTQIYYLLLHPYQVAAQLMAAQRLAEQGAVHVGFVDSVMQFLHLKETPPNQAHSAGPFDLLLALVGLKEVPNLASGALKLVYTAPLEFFFTKVKLSGFGAVILTFPVLAAQIYGFVAPGLYKKERHAFLPFLIAAPLLFALGAALVYFMILPFVLWFSLSQQIVGVGAISVELLPKVSDYLTLVTTLLMAFGLCFQLPVVLTLLGMAGILDSKQLRAGRRYAIVGIFVVAAVVTPPDPISQTLLATPIILLYEISIWCVALIDRRRAREDAGTDVALV</sequence>
<dbReference type="Proteomes" id="UP000622580">
    <property type="component" value="Unassembled WGS sequence"/>
</dbReference>
<keyword evidence="7" id="KW-1185">Reference proteome</keyword>
<dbReference type="HAMAP" id="MF_00902">
    <property type="entry name" value="TatC"/>
    <property type="match status" value="1"/>
</dbReference>
<feature type="transmembrane region" description="Helical" evidence="5">
    <location>
        <begin position="285"/>
        <end position="305"/>
    </location>
</feature>
<keyword evidence="5" id="KW-1003">Cell membrane</keyword>
<keyword evidence="5" id="KW-0653">Protein transport</keyword>
<feature type="transmembrane region" description="Helical" evidence="5">
    <location>
        <begin position="171"/>
        <end position="193"/>
    </location>
</feature>
<keyword evidence="5" id="KW-0811">Translocation</keyword>
<evidence type="ECO:0000256" key="4">
    <source>
        <dbReference type="ARBA" id="ARBA00023136"/>
    </source>
</evidence>
<keyword evidence="4 5" id="KW-0472">Membrane</keyword>
<protein>
    <recommendedName>
        <fullName evidence="5">Sec-independent protein translocase protein TatC</fullName>
    </recommendedName>
</protein>
<dbReference type="NCBIfam" id="TIGR00945">
    <property type="entry name" value="tatC"/>
    <property type="match status" value="1"/>
</dbReference>
<keyword evidence="3 5" id="KW-1133">Transmembrane helix</keyword>
<dbReference type="GO" id="GO:0065002">
    <property type="term" value="P:intracellular protein transmembrane transport"/>
    <property type="evidence" value="ECO:0007669"/>
    <property type="project" value="TreeGrafter"/>
</dbReference>
<dbReference type="GO" id="GO:0033281">
    <property type="term" value="C:TAT protein transport complex"/>
    <property type="evidence" value="ECO:0007669"/>
    <property type="project" value="UniProtKB-UniRule"/>
</dbReference>
<name>A0A941CZ92_9CAUL</name>
<feature type="transmembrane region" description="Helical" evidence="5">
    <location>
        <begin position="26"/>
        <end position="51"/>
    </location>
</feature>